<comment type="caution">
    <text evidence="1">The sequence shown here is derived from an EMBL/GenBank/DDBJ whole genome shotgun (WGS) entry which is preliminary data.</text>
</comment>
<proteinExistence type="predicted"/>
<protein>
    <submittedName>
        <fullName evidence="1">Uncharacterized protein</fullName>
    </submittedName>
</protein>
<gene>
    <name evidence="1" type="ORF">D3226_05775</name>
</gene>
<dbReference type="EMBL" id="QYAD01000001">
    <property type="protein sequence ID" value="MBL3689470.1"/>
    <property type="molecule type" value="Genomic_DNA"/>
</dbReference>
<dbReference type="RefSeq" id="WP_202381394.1">
    <property type="nucleotide sequence ID" value="NZ_BAAAMA010000004.1"/>
</dbReference>
<dbReference type="Proteomes" id="UP001646141">
    <property type="component" value="Unassembled WGS sequence"/>
</dbReference>
<name>A0ABS1SNJ0_9MICO</name>
<sequence length="92" mass="10408">MAHRIIHIEPTEEQWLTIDEIYGSSGTPFIAAVTDEQGEPTGDLWAERTVDDFEVRLYTIRPDGSCVYEELEGLNRGWTSYDEGGGLIEDDE</sequence>
<evidence type="ECO:0000313" key="2">
    <source>
        <dbReference type="Proteomes" id="UP001646141"/>
    </source>
</evidence>
<accession>A0ABS1SNJ0</accession>
<evidence type="ECO:0000313" key="1">
    <source>
        <dbReference type="EMBL" id="MBL3689470.1"/>
    </source>
</evidence>
<organism evidence="1 2">
    <name type="scientific">Leucobacter chromiireducens subsp. chromiireducens</name>
    <dbReference type="NCBI Taxonomy" id="660067"/>
    <lineage>
        <taxon>Bacteria</taxon>
        <taxon>Bacillati</taxon>
        <taxon>Actinomycetota</taxon>
        <taxon>Actinomycetes</taxon>
        <taxon>Micrococcales</taxon>
        <taxon>Microbacteriaceae</taxon>
        <taxon>Leucobacter</taxon>
    </lineage>
</organism>
<reference evidence="1 2" key="1">
    <citation type="submission" date="2018-09" db="EMBL/GenBank/DDBJ databases">
        <title>Comparative genomics of Leucobacter spp.</title>
        <authorList>
            <person name="Reis A.C."/>
            <person name="Kolvenbach B.A."/>
            <person name="Corvini P.F.X."/>
            <person name="Nunes O.C."/>
        </authorList>
    </citation>
    <scope>NUCLEOTIDE SEQUENCE [LARGE SCALE GENOMIC DNA]</scope>
    <source>
        <strain evidence="1 2">L-1</strain>
    </source>
</reference>
<keyword evidence="2" id="KW-1185">Reference proteome</keyword>